<comment type="similarity">
    <text evidence="2 16">Belongs to the XPG/RAD2 endonuclease family. EXO1 subfamily.</text>
</comment>
<keyword evidence="8 16" id="KW-0228">DNA excision</keyword>
<proteinExistence type="inferred from homology"/>
<dbReference type="GO" id="GO:0004527">
    <property type="term" value="F:exonuclease activity"/>
    <property type="evidence" value="ECO:0007669"/>
    <property type="project" value="UniProtKB-KW"/>
</dbReference>
<name>A0ABM4BM77_HYDVU</name>
<evidence type="ECO:0000256" key="1">
    <source>
        <dbReference type="ARBA" id="ARBA00004123"/>
    </source>
</evidence>
<dbReference type="Pfam" id="PF00867">
    <property type="entry name" value="XPG_I"/>
    <property type="match status" value="1"/>
</dbReference>
<feature type="domain" description="XPG N-terminal" evidence="18">
    <location>
        <begin position="1"/>
        <end position="99"/>
    </location>
</feature>
<dbReference type="SMART" id="SM00279">
    <property type="entry name" value="HhH2"/>
    <property type="match status" value="1"/>
</dbReference>
<dbReference type="Pfam" id="PF00752">
    <property type="entry name" value="XPG_N"/>
    <property type="match status" value="1"/>
</dbReference>
<sequence length="839" mass="94879">MGILGLLPLLKDIQVKTSVSSFKGQTVGIDAYCWLHKGCYACAKDVVLGQPTKVYIQYVMRRVNMLINYNITPILVFDGGHLPAKSEKEKERREKRKEYRARALEALRNGNSKEAFESFQKCCDITPEMAANVIQACFEINVQCIVAPYEADAQLAFLMKSGITQLTISEDSDLLLYGCNKVLYKMSSEGDGMLVDIDNLSKVRSVQLSSFTLDNFRQMCMLSGCDYLPSIKGMGLKKAHQALKRHSNIKQCIRSFKCNPQYSVPDEYEDNFRKAELVFKYQLVFDPIRKCIVPLNEPDEELNLEDTHYCGPKITDDLALNIALGNIDPISHKRLLNLTDFASGSPAKKVTRSYQNFDSQQWLAASKGESTINIKNINSSSKLRTQENRPKDSLFGLPNKSTTKSLNKNKCIAENVDSSLSKECTMKIEASKSLKRLRSHGESPIEKDKWSMLYEKDLVENNVHHHSVFNSKKNVHKFKNPFRQDSYNCQLTKSRYFSSNAQETVDKKQKVAEPLLFESDSCDSLSCKSCSCNILSSNSQSCDSCSCNILSSNSQSYGSCSSNSQSSEAMTEKGIELNASQDLSSQNGFDNTESSISSYKRNLKMEESVLPIIDKNSTIFVSSCKDISFNYLTNKNLSEEYQESIVNSNKDSFQENAVNSNSNIFIQKCYTKKDLIEETATKKELIEETTSKFSKQNNFKYFTKKNSFEESERKNSFSEQANESSNSHISKLLNSFKRDKNIVLSNKCIDQISVDLTVDECCDEEPLSIFKNQMEKVSPIKKVFSSSRCKSIGLSRNKTKKPSISKLSTDSSKQTKINFDKFEFRRTLTIKSEDVLCVT</sequence>
<dbReference type="EC" id="3.1.-.-" evidence="16"/>
<evidence type="ECO:0000256" key="12">
    <source>
        <dbReference type="ARBA" id="ARBA00022881"/>
    </source>
</evidence>
<dbReference type="CDD" id="cd09908">
    <property type="entry name" value="H3TH_EXO1"/>
    <property type="match status" value="1"/>
</dbReference>
<keyword evidence="11 16" id="KW-0460">Magnesium</keyword>
<keyword evidence="4 16" id="KW-0540">Nuclease</keyword>
<dbReference type="InterPro" id="IPR006085">
    <property type="entry name" value="XPG_DNA_repair_N"/>
</dbReference>
<evidence type="ECO:0000259" key="18">
    <source>
        <dbReference type="SMART" id="SM00485"/>
    </source>
</evidence>
<evidence type="ECO:0000256" key="2">
    <source>
        <dbReference type="ARBA" id="ARBA00010563"/>
    </source>
</evidence>
<evidence type="ECO:0000256" key="5">
    <source>
        <dbReference type="ARBA" id="ARBA00022723"/>
    </source>
</evidence>
<comment type="subcellular location">
    <subcellularLocation>
        <location evidence="1 16">Nucleus</location>
    </subcellularLocation>
</comment>
<dbReference type="SUPFAM" id="SSF88723">
    <property type="entry name" value="PIN domain-like"/>
    <property type="match status" value="1"/>
</dbReference>
<keyword evidence="10 16" id="KW-0269">Exonuclease</keyword>
<reference evidence="20" key="1">
    <citation type="submission" date="2025-08" db="UniProtKB">
        <authorList>
            <consortium name="RefSeq"/>
        </authorList>
    </citation>
    <scope>IDENTIFICATION</scope>
</reference>
<evidence type="ECO:0000313" key="20">
    <source>
        <dbReference type="RefSeq" id="XP_065650173.1"/>
    </source>
</evidence>
<keyword evidence="13 16" id="KW-0238">DNA-binding</keyword>
<keyword evidence="9 16" id="KW-0378">Hydrolase</keyword>
<evidence type="ECO:0000256" key="6">
    <source>
        <dbReference type="ARBA" id="ARBA00022759"/>
    </source>
</evidence>
<dbReference type="InterPro" id="IPR019974">
    <property type="entry name" value="XPG_CS"/>
</dbReference>
<protein>
    <recommendedName>
        <fullName evidence="3 16">Exonuclease 1</fullName>
        <ecNumber evidence="16">3.1.-.-</ecNumber>
    </recommendedName>
</protein>
<dbReference type="InterPro" id="IPR037315">
    <property type="entry name" value="EXO1_H3TH"/>
</dbReference>
<dbReference type="SMART" id="SM00485">
    <property type="entry name" value="XPGN"/>
    <property type="match status" value="1"/>
</dbReference>
<dbReference type="Proteomes" id="UP001652625">
    <property type="component" value="Chromosome 03"/>
</dbReference>
<dbReference type="CDD" id="cd09857">
    <property type="entry name" value="PIN_EXO1"/>
    <property type="match status" value="1"/>
</dbReference>
<keyword evidence="19" id="KW-1185">Reference proteome</keyword>
<evidence type="ECO:0000256" key="10">
    <source>
        <dbReference type="ARBA" id="ARBA00022839"/>
    </source>
</evidence>
<dbReference type="SUPFAM" id="SSF47807">
    <property type="entry name" value="5' to 3' exonuclease, C-terminal subdomain"/>
    <property type="match status" value="1"/>
</dbReference>
<evidence type="ECO:0000256" key="3">
    <source>
        <dbReference type="ARBA" id="ARBA00020324"/>
    </source>
</evidence>
<evidence type="ECO:0000259" key="17">
    <source>
        <dbReference type="SMART" id="SM00484"/>
    </source>
</evidence>
<dbReference type="InterPro" id="IPR029060">
    <property type="entry name" value="PIN-like_dom_sf"/>
</dbReference>
<evidence type="ECO:0000256" key="15">
    <source>
        <dbReference type="ARBA" id="ARBA00023242"/>
    </source>
</evidence>
<evidence type="ECO:0000256" key="4">
    <source>
        <dbReference type="ARBA" id="ARBA00022722"/>
    </source>
</evidence>
<keyword evidence="7 16" id="KW-0227">DNA damage</keyword>
<gene>
    <name evidence="20" type="primary">LOC101238090</name>
</gene>
<dbReference type="Gene3D" id="3.40.50.1010">
    <property type="entry name" value="5'-nuclease"/>
    <property type="match status" value="1"/>
</dbReference>
<dbReference type="GeneID" id="101238090"/>
<dbReference type="InterPro" id="IPR008918">
    <property type="entry name" value="HhH2"/>
</dbReference>
<dbReference type="InterPro" id="IPR044752">
    <property type="entry name" value="PIN-like_EXO1"/>
</dbReference>
<dbReference type="PANTHER" id="PTHR11081:SF8">
    <property type="entry name" value="EXONUCLEASE 1"/>
    <property type="match status" value="1"/>
</dbReference>
<dbReference type="InterPro" id="IPR006084">
    <property type="entry name" value="XPG/Rad2"/>
</dbReference>
<evidence type="ECO:0000313" key="19">
    <source>
        <dbReference type="Proteomes" id="UP001652625"/>
    </source>
</evidence>
<evidence type="ECO:0000256" key="7">
    <source>
        <dbReference type="ARBA" id="ARBA00022763"/>
    </source>
</evidence>
<evidence type="ECO:0000256" key="9">
    <source>
        <dbReference type="ARBA" id="ARBA00022801"/>
    </source>
</evidence>
<dbReference type="InterPro" id="IPR036279">
    <property type="entry name" value="5-3_exonuclease_C_sf"/>
</dbReference>
<evidence type="ECO:0000256" key="14">
    <source>
        <dbReference type="ARBA" id="ARBA00023204"/>
    </source>
</evidence>
<dbReference type="PANTHER" id="PTHR11081">
    <property type="entry name" value="FLAP ENDONUCLEASE FAMILY MEMBER"/>
    <property type="match status" value="1"/>
</dbReference>
<keyword evidence="15 16" id="KW-0539">Nucleus</keyword>
<dbReference type="RefSeq" id="XP_065650173.1">
    <property type="nucleotide sequence ID" value="XM_065794101.1"/>
</dbReference>
<comment type="cofactor">
    <cofactor evidence="16">
        <name>Mg(2+)</name>
        <dbReference type="ChEBI" id="CHEBI:18420"/>
    </cofactor>
    <text evidence="16">Binds 2 magnesium ions per subunit. They probably participate in the reaction catalyzed by the enzyme. May bind an additional third magnesium ion after substrate binding.</text>
</comment>
<accession>A0ABM4BM77</accession>
<dbReference type="Gene3D" id="1.10.150.20">
    <property type="entry name" value="5' to 3' exonuclease, C-terminal subdomain"/>
    <property type="match status" value="1"/>
</dbReference>
<dbReference type="InterPro" id="IPR006086">
    <property type="entry name" value="XPG-I_dom"/>
</dbReference>
<dbReference type="PROSITE" id="PS00841">
    <property type="entry name" value="XPG_1"/>
    <property type="match status" value="1"/>
</dbReference>
<keyword evidence="14 16" id="KW-0234">DNA repair</keyword>
<evidence type="ECO:0000256" key="13">
    <source>
        <dbReference type="ARBA" id="ARBA00023125"/>
    </source>
</evidence>
<keyword evidence="6" id="KW-0255">Endonuclease</keyword>
<organism evidence="19 20">
    <name type="scientific">Hydra vulgaris</name>
    <name type="common">Hydra</name>
    <name type="synonym">Hydra attenuata</name>
    <dbReference type="NCBI Taxonomy" id="6087"/>
    <lineage>
        <taxon>Eukaryota</taxon>
        <taxon>Metazoa</taxon>
        <taxon>Cnidaria</taxon>
        <taxon>Hydrozoa</taxon>
        <taxon>Hydroidolina</taxon>
        <taxon>Anthoathecata</taxon>
        <taxon>Aplanulata</taxon>
        <taxon>Hydridae</taxon>
        <taxon>Hydra</taxon>
    </lineage>
</organism>
<keyword evidence="5 16" id="KW-0479">Metal-binding</keyword>
<evidence type="ECO:0000256" key="16">
    <source>
        <dbReference type="RuleBase" id="RU910737"/>
    </source>
</evidence>
<evidence type="ECO:0000256" key="11">
    <source>
        <dbReference type="ARBA" id="ARBA00022842"/>
    </source>
</evidence>
<evidence type="ECO:0000256" key="8">
    <source>
        <dbReference type="ARBA" id="ARBA00022769"/>
    </source>
</evidence>
<feature type="domain" description="XPG-I" evidence="17">
    <location>
        <begin position="138"/>
        <end position="208"/>
    </location>
</feature>
<keyword evidence="12 16" id="KW-0267">Excision nuclease</keyword>
<comment type="function">
    <text evidence="16">5'-&gt;3' double-stranded DNA exonuclease which may also possess a cryptic 3'-&gt;5' double-stranded DNA exonuclease activity. Functions in DNA mismatch repair.</text>
</comment>
<dbReference type="SMART" id="SM00484">
    <property type="entry name" value="XPGI"/>
    <property type="match status" value="1"/>
</dbReference>
<dbReference type="PRINTS" id="PR00853">
    <property type="entry name" value="XPGRADSUPER"/>
</dbReference>